<dbReference type="EMBL" id="JACMRX010000006">
    <property type="protein sequence ID" value="KAF7987578.1"/>
    <property type="molecule type" value="Genomic_DNA"/>
</dbReference>
<organism evidence="3 4">
    <name type="scientific">Aphidius gifuensis</name>
    <name type="common">Parasitoid wasp</name>
    <dbReference type="NCBI Taxonomy" id="684658"/>
    <lineage>
        <taxon>Eukaryota</taxon>
        <taxon>Metazoa</taxon>
        <taxon>Ecdysozoa</taxon>
        <taxon>Arthropoda</taxon>
        <taxon>Hexapoda</taxon>
        <taxon>Insecta</taxon>
        <taxon>Pterygota</taxon>
        <taxon>Neoptera</taxon>
        <taxon>Endopterygota</taxon>
        <taxon>Hymenoptera</taxon>
        <taxon>Apocrita</taxon>
        <taxon>Ichneumonoidea</taxon>
        <taxon>Braconidae</taxon>
        <taxon>Aphidiinae</taxon>
        <taxon>Aphidius</taxon>
    </lineage>
</organism>
<gene>
    <name evidence="3" type="ORF">HCN44_003441</name>
</gene>
<dbReference type="Proteomes" id="UP000639338">
    <property type="component" value="Unassembled WGS sequence"/>
</dbReference>
<evidence type="ECO:0000256" key="1">
    <source>
        <dbReference type="SAM" id="Phobius"/>
    </source>
</evidence>
<protein>
    <submittedName>
        <fullName evidence="3">Uncharacterized protein</fullName>
    </submittedName>
</protein>
<proteinExistence type="predicted"/>
<feature type="chain" id="PRO_5032314612" evidence="2">
    <location>
        <begin position="17"/>
        <end position="266"/>
    </location>
</feature>
<dbReference type="OrthoDB" id="8191402at2759"/>
<keyword evidence="1" id="KW-0472">Membrane</keyword>
<accession>A0A834XJZ1</accession>
<feature type="transmembrane region" description="Helical" evidence="1">
    <location>
        <begin position="143"/>
        <end position="171"/>
    </location>
</feature>
<comment type="caution">
    <text evidence="3">The sequence shown here is derived from an EMBL/GenBank/DDBJ whole genome shotgun (WGS) entry which is preliminary data.</text>
</comment>
<evidence type="ECO:0000256" key="2">
    <source>
        <dbReference type="SAM" id="SignalP"/>
    </source>
</evidence>
<dbReference type="PANTHER" id="PTHR21879">
    <property type="entry name" value="FI03362P-RELATED-RELATED"/>
    <property type="match status" value="1"/>
</dbReference>
<keyword evidence="4" id="KW-1185">Reference proteome</keyword>
<name>A0A834XJZ1_APHGI</name>
<dbReference type="GO" id="GO:0016020">
    <property type="term" value="C:membrane"/>
    <property type="evidence" value="ECO:0007669"/>
    <property type="project" value="TreeGrafter"/>
</dbReference>
<evidence type="ECO:0000313" key="3">
    <source>
        <dbReference type="EMBL" id="KAF7987578.1"/>
    </source>
</evidence>
<keyword evidence="1" id="KW-0812">Transmembrane</keyword>
<keyword evidence="1" id="KW-1133">Transmembrane helix</keyword>
<reference evidence="3 4" key="1">
    <citation type="submission" date="2020-08" db="EMBL/GenBank/DDBJ databases">
        <title>Aphidius gifuensis genome sequencing and assembly.</title>
        <authorList>
            <person name="Du Z."/>
        </authorList>
    </citation>
    <scope>NUCLEOTIDE SEQUENCE [LARGE SCALE GENOMIC DNA]</scope>
    <source>
        <strain evidence="3">YNYX2018</strain>
        <tissue evidence="3">Adults</tissue>
    </source>
</reference>
<sequence>MKTFIIFGLFVAVAMAVPMPEADNEKLNCFDHEDSLLPCLAVKANSMIARAARSSNINIIPGVHLVADKPLERSAKSLETETEKEVMGKLSDDPVNQTVQLASKLYESASSLLNSHSLKVDLSESSISRSFEEARTKLKKTQLFPIIGALGAKFFFLILPVVFGGLSLLVLKSLFFSKLALILAGVLGFQKFFGSGSNVGSYASNLLNKVQPASTYYDNANQAWQNQAPAAQPTQGGYYKRSIDDQKIAQNLAYSAHVSADNNPSS</sequence>
<evidence type="ECO:0000313" key="4">
    <source>
        <dbReference type="Proteomes" id="UP000639338"/>
    </source>
</evidence>
<dbReference type="PANTHER" id="PTHR21879:SF17">
    <property type="entry name" value="LD24139P"/>
    <property type="match status" value="1"/>
</dbReference>
<dbReference type="Pfam" id="PF07898">
    <property type="entry name" value="DUF1676"/>
    <property type="match status" value="1"/>
</dbReference>
<feature type="signal peptide" evidence="2">
    <location>
        <begin position="1"/>
        <end position="16"/>
    </location>
</feature>
<dbReference type="InterPro" id="IPR012464">
    <property type="entry name" value="DUF1676"/>
</dbReference>
<dbReference type="AlphaFoldDB" id="A0A834XJZ1"/>
<keyword evidence="2" id="KW-0732">Signal</keyword>